<keyword evidence="12" id="KW-1185">Reference proteome</keyword>
<feature type="transmembrane region" description="Helical" evidence="10">
    <location>
        <begin position="203"/>
        <end position="226"/>
    </location>
</feature>
<keyword evidence="3" id="KW-0050">Antiport</keyword>
<evidence type="ECO:0000256" key="6">
    <source>
        <dbReference type="ARBA" id="ARBA00022989"/>
    </source>
</evidence>
<comment type="subcellular location">
    <subcellularLocation>
        <location evidence="1">Cell membrane</location>
        <topology evidence="1">Multi-pass membrane protein</topology>
    </subcellularLocation>
</comment>
<keyword evidence="4" id="KW-1003">Cell membrane</keyword>
<keyword evidence="5 10" id="KW-0812">Transmembrane</keyword>
<feature type="transmembrane region" description="Helical" evidence="10">
    <location>
        <begin position="142"/>
        <end position="161"/>
    </location>
</feature>
<feature type="transmembrane region" description="Helical" evidence="10">
    <location>
        <begin position="362"/>
        <end position="380"/>
    </location>
</feature>
<evidence type="ECO:0000313" key="12">
    <source>
        <dbReference type="Proteomes" id="UP001207654"/>
    </source>
</evidence>
<proteinExistence type="predicted"/>
<feature type="transmembrane region" description="Helical" evidence="10">
    <location>
        <begin position="24"/>
        <end position="44"/>
    </location>
</feature>
<feature type="transmembrane region" description="Helical" evidence="10">
    <location>
        <begin position="400"/>
        <end position="418"/>
    </location>
</feature>
<reference evidence="11 12" key="1">
    <citation type="submission" date="2022-11" db="EMBL/GenBank/DDBJ databases">
        <title>Minimal conservation of predation-associated metabolite biosynthetic gene clusters underscores biosynthetic potential of Myxococcota including descriptions for ten novel species: Archangium lansinium sp. nov., Myxococcus landrumus sp. nov., Nannocystis bai.</title>
        <authorList>
            <person name="Ahearne A."/>
            <person name="Stevens C."/>
            <person name="Phillips K."/>
        </authorList>
    </citation>
    <scope>NUCLEOTIDE SEQUENCE [LARGE SCALE GENOMIC DNA]</scope>
    <source>
        <strain evidence="11 12">MIWBW</strain>
    </source>
</reference>
<keyword evidence="8 10" id="KW-0472">Membrane</keyword>
<dbReference type="InterPro" id="IPR048279">
    <property type="entry name" value="MdtK-like"/>
</dbReference>
<accession>A0ABT3ZWZ2</accession>
<dbReference type="InterPro" id="IPR002528">
    <property type="entry name" value="MATE_fam"/>
</dbReference>
<feature type="transmembrane region" description="Helical" evidence="10">
    <location>
        <begin position="64"/>
        <end position="85"/>
    </location>
</feature>
<dbReference type="NCBIfam" id="TIGR00797">
    <property type="entry name" value="matE"/>
    <property type="match status" value="1"/>
</dbReference>
<organism evidence="11 12">
    <name type="scientific">Archangium lansingense</name>
    <dbReference type="NCBI Taxonomy" id="2995310"/>
    <lineage>
        <taxon>Bacteria</taxon>
        <taxon>Pseudomonadati</taxon>
        <taxon>Myxococcota</taxon>
        <taxon>Myxococcia</taxon>
        <taxon>Myxococcales</taxon>
        <taxon>Cystobacterineae</taxon>
        <taxon>Archangiaceae</taxon>
        <taxon>Archangium</taxon>
    </lineage>
</organism>
<sequence length="458" mass="48008">MSTGTVEHAQETPASGARSKRGEILRFALPASLEVVLFQLVMLVDQLFVASLGEPSFVAAGLTGQLFGLAFVVLAALGSGAAIRLARYAGAGDEESFSILSVQVLWLALLVAVTLAAGMGLGAGPLMRALGAEPAVVERGVLFIRLVAWSLPFMALTEVGNQVLRSRGEARSPALIGAVSLVTNSVLNYALIFGWWVLPEMGLAGAGVATVVARGLGFVLVCQRLLSRRHALRVRVEHLWRLELTPLRQLVALALPMAAGQGVWMLGLLGYTKVFAALGTAELAAASAIGQLETLCLMVSFGFGMACLTLVGQELGRRDGAKAHEVAAECLRLALGVSVVTGAAVAAGTLLLGTLYPRLEPGTLALASIGLMVLALLQPVKALNMVLANGVLRGGGDVRFHLACELLMLVGIACAYALGVPLGWGFLGVLVGKACEELLKLAAFSWRYRSQRWVHELS</sequence>
<evidence type="ECO:0000256" key="1">
    <source>
        <dbReference type="ARBA" id="ARBA00004651"/>
    </source>
</evidence>
<evidence type="ECO:0000256" key="10">
    <source>
        <dbReference type="SAM" id="Phobius"/>
    </source>
</evidence>
<gene>
    <name evidence="11" type="ORF">OV287_05415</name>
</gene>
<dbReference type="Pfam" id="PF01554">
    <property type="entry name" value="MatE"/>
    <property type="match status" value="2"/>
</dbReference>
<keyword evidence="7" id="KW-0406">Ion transport</keyword>
<evidence type="ECO:0000256" key="7">
    <source>
        <dbReference type="ARBA" id="ARBA00023065"/>
    </source>
</evidence>
<name>A0ABT3ZWZ2_9BACT</name>
<evidence type="ECO:0000256" key="5">
    <source>
        <dbReference type="ARBA" id="ARBA00022692"/>
    </source>
</evidence>
<evidence type="ECO:0000313" key="11">
    <source>
        <dbReference type="EMBL" id="MCY1073917.1"/>
    </source>
</evidence>
<dbReference type="PANTHER" id="PTHR43298">
    <property type="entry name" value="MULTIDRUG RESISTANCE PROTEIN NORM-RELATED"/>
    <property type="match status" value="1"/>
</dbReference>
<feature type="transmembrane region" description="Helical" evidence="10">
    <location>
        <begin position="247"/>
        <end position="269"/>
    </location>
</feature>
<evidence type="ECO:0000256" key="8">
    <source>
        <dbReference type="ARBA" id="ARBA00023136"/>
    </source>
</evidence>
<keyword evidence="2" id="KW-0813">Transport</keyword>
<dbReference type="PIRSF" id="PIRSF006603">
    <property type="entry name" value="DinF"/>
    <property type="match status" value="1"/>
</dbReference>
<keyword evidence="6 10" id="KW-1133">Transmembrane helix</keyword>
<protein>
    <recommendedName>
        <fullName evidence="9">Multidrug-efflux transporter</fullName>
    </recommendedName>
</protein>
<dbReference type="Proteomes" id="UP001207654">
    <property type="component" value="Unassembled WGS sequence"/>
</dbReference>
<feature type="transmembrane region" description="Helical" evidence="10">
    <location>
        <begin position="289"/>
        <end position="312"/>
    </location>
</feature>
<feature type="transmembrane region" description="Helical" evidence="10">
    <location>
        <begin position="333"/>
        <end position="356"/>
    </location>
</feature>
<evidence type="ECO:0000256" key="9">
    <source>
        <dbReference type="ARBA" id="ARBA00031636"/>
    </source>
</evidence>
<evidence type="ECO:0000256" key="3">
    <source>
        <dbReference type="ARBA" id="ARBA00022449"/>
    </source>
</evidence>
<dbReference type="EMBL" id="JAPNKA010000001">
    <property type="protein sequence ID" value="MCY1073917.1"/>
    <property type="molecule type" value="Genomic_DNA"/>
</dbReference>
<evidence type="ECO:0000256" key="2">
    <source>
        <dbReference type="ARBA" id="ARBA00022448"/>
    </source>
</evidence>
<feature type="transmembrane region" description="Helical" evidence="10">
    <location>
        <begin position="97"/>
        <end position="122"/>
    </location>
</feature>
<dbReference type="PANTHER" id="PTHR43298:SF2">
    <property type="entry name" value="FMN_FAD EXPORTER YEEO-RELATED"/>
    <property type="match status" value="1"/>
</dbReference>
<feature type="transmembrane region" description="Helical" evidence="10">
    <location>
        <begin position="173"/>
        <end position="197"/>
    </location>
</feature>
<dbReference type="RefSeq" id="WP_267532904.1">
    <property type="nucleotide sequence ID" value="NZ_JAPNKA010000001.1"/>
</dbReference>
<comment type="caution">
    <text evidence="11">The sequence shown here is derived from an EMBL/GenBank/DDBJ whole genome shotgun (WGS) entry which is preliminary data.</text>
</comment>
<dbReference type="InterPro" id="IPR050222">
    <property type="entry name" value="MATE_MdtK"/>
</dbReference>
<evidence type="ECO:0000256" key="4">
    <source>
        <dbReference type="ARBA" id="ARBA00022475"/>
    </source>
</evidence>